<evidence type="ECO:0000256" key="6">
    <source>
        <dbReference type="ARBA" id="ARBA00022485"/>
    </source>
</evidence>
<comment type="function">
    <text evidence="2">Involved in the biosynthesis of the iron-molybdenum cofactor (FeMo-co or M-cluster) found in the dinitrogenase enzyme of the nitrogenase complex in nitrogen-fixing microorganisms. NifB catalyzes the crucial step of radical SAM-dependent carbide insertion that occurs concomitant with the insertion of a 9th sulfur and the rearrangement/coupling of two [4Fe-4S] clusters into a [8Fe-9S-C] cluster, the precursor to the M-cluster.</text>
</comment>
<comment type="cofactor">
    <cofactor evidence="1">
        <name>[4Fe-4S] cluster</name>
        <dbReference type="ChEBI" id="CHEBI:49883"/>
    </cofactor>
</comment>
<gene>
    <name evidence="17" type="primary">nifB</name>
    <name evidence="17" type="ORF">DI563_23650</name>
</gene>
<keyword evidence="9" id="KW-0408">Iron</keyword>
<dbReference type="SUPFAM" id="SSF102114">
    <property type="entry name" value="Radical SAM enzymes"/>
    <property type="match status" value="1"/>
</dbReference>
<evidence type="ECO:0000256" key="13">
    <source>
        <dbReference type="ARBA" id="ARBA00030926"/>
    </source>
</evidence>
<dbReference type="InterPro" id="IPR058240">
    <property type="entry name" value="rSAM_sf"/>
</dbReference>
<evidence type="ECO:0000256" key="9">
    <source>
        <dbReference type="ARBA" id="ARBA00023004"/>
    </source>
</evidence>
<dbReference type="InterPro" id="IPR013785">
    <property type="entry name" value="Aldolase_TIM"/>
</dbReference>
<dbReference type="Proteomes" id="UP000249135">
    <property type="component" value="Unassembled WGS sequence"/>
</dbReference>
<dbReference type="Gene3D" id="3.20.20.70">
    <property type="entry name" value="Aldolase class I"/>
    <property type="match status" value="1"/>
</dbReference>
<keyword evidence="11" id="KW-0535">Nitrogen fixation</keyword>
<evidence type="ECO:0000259" key="16">
    <source>
        <dbReference type="PROSITE" id="PS51918"/>
    </source>
</evidence>
<dbReference type="SFLD" id="SFLDS00029">
    <property type="entry name" value="Radical_SAM"/>
    <property type="match status" value="1"/>
</dbReference>
<dbReference type="InterPro" id="IPR003731">
    <property type="entry name" value="Di-Nase_FeMo-co_biosynth"/>
</dbReference>
<dbReference type="InterPro" id="IPR036105">
    <property type="entry name" value="DiNase_FeMo-co_biosyn_sf"/>
</dbReference>
<dbReference type="AlphaFoldDB" id="A0A2W5PLU7"/>
<dbReference type="NCBIfam" id="TIGR01290">
    <property type="entry name" value="nifB"/>
    <property type="match status" value="1"/>
</dbReference>
<comment type="caution">
    <text evidence="17">The sequence shown here is derived from an EMBL/GenBank/DDBJ whole genome shotgun (WGS) entry which is preliminary data.</text>
</comment>
<dbReference type="SUPFAM" id="SSF53146">
    <property type="entry name" value="Nitrogenase accessory factor-like"/>
    <property type="match status" value="1"/>
</dbReference>
<feature type="region of interest" description="Disordered" evidence="15">
    <location>
        <begin position="35"/>
        <end position="57"/>
    </location>
</feature>
<reference evidence="17 18" key="1">
    <citation type="submission" date="2017-08" db="EMBL/GenBank/DDBJ databases">
        <title>Infants hospitalized years apart are colonized by the same room-sourced microbial strains.</title>
        <authorList>
            <person name="Brooks B."/>
            <person name="Olm M.R."/>
            <person name="Firek B.A."/>
            <person name="Baker R."/>
            <person name="Thomas B.C."/>
            <person name="Morowitz M.J."/>
            <person name="Banfield J.F."/>
        </authorList>
    </citation>
    <scope>NUCLEOTIDE SEQUENCE [LARGE SCALE GENOMIC DNA]</scope>
    <source>
        <strain evidence="17">S2_005_003_R2_41</strain>
    </source>
</reference>
<evidence type="ECO:0000256" key="5">
    <source>
        <dbReference type="ARBA" id="ARBA00021702"/>
    </source>
</evidence>
<dbReference type="PANTHER" id="PTHR43787:SF13">
    <property type="entry name" value="FEMO COFACTOR BIOSYNTHESIS PROTEIN NIFB"/>
    <property type="match status" value="1"/>
</dbReference>
<keyword evidence="6" id="KW-0004">4Fe-4S</keyword>
<dbReference type="InterPro" id="IPR005980">
    <property type="entry name" value="Nase_CF_NifB"/>
</dbReference>
<dbReference type="Pfam" id="PF02579">
    <property type="entry name" value="Nitro_FeMo-Co"/>
    <property type="match status" value="1"/>
</dbReference>
<dbReference type="InterPro" id="IPR034165">
    <property type="entry name" value="NifB_C"/>
</dbReference>
<organism evidence="17 18">
    <name type="scientific">Variovorax paradoxus</name>
    <dbReference type="NCBI Taxonomy" id="34073"/>
    <lineage>
        <taxon>Bacteria</taxon>
        <taxon>Pseudomonadati</taxon>
        <taxon>Pseudomonadota</taxon>
        <taxon>Betaproteobacteria</taxon>
        <taxon>Burkholderiales</taxon>
        <taxon>Comamonadaceae</taxon>
        <taxon>Variovorax</taxon>
    </lineage>
</organism>
<dbReference type="CDD" id="cd01335">
    <property type="entry name" value="Radical_SAM"/>
    <property type="match status" value="1"/>
</dbReference>
<evidence type="ECO:0000256" key="2">
    <source>
        <dbReference type="ARBA" id="ARBA00003522"/>
    </source>
</evidence>
<evidence type="ECO:0000313" key="18">
    <source>
        <dbReference type="Proteomes" id="UP000249135"/>
    </source>
</evidence>
<evidence type="ECO:0000256" key="7">
    <source>
        <dbReference type="ARBA" id="ARBA00022691"/>
    </source>
</evidence>
<dbReference type="GO" id="GO:0016829">
    <property type="term" value="F:lyase activity"/>
    <property type="evidence" value="ECO:0007669"/>
    <property type="project" value="UniProtKB-KW"/>
</dbReference>
<dbReference type="SFLD" id="SFLDF00281">
    <property type="entry name" value="FeMo_cofactor_biosynthesis_pro"/>
    <property type="match status" value="1"/>
</dbReference>
<dbReference type="Pfam" id="PF04055">
    <property type="entry name" value="Radical_SAM"/>
    <property type="match status" value="1"/>
</dbReference>
<keyword evidence="10" id="KW-0411">Iron-sulfur</keyword>
<evidence type="ECO:0000256" key="14">
    <source>
        <dbReference type="ARBA" id="ARBA00032102"/>
    </source>
</evidence>
<keyword evidence="7" id="KW-0949">S-adenosyl-L-methionine</keyword>
<dbReference type="CDD" id="cd00852">
    <property type="entry name" value="NifB"/>
    <property type="match status" value="1"/>
</dbReference>
<evidence type="ECO:0000313" key="17">
    <source>
        <dbReference type="EMBL" id="PZQ66396.1"/>
    </source>
</evidence>
<dbReference type="SFLD" id="SFLDG01068">
    <property type="entry name" value="FeMo_cofactor_biosynthesis_pro"/>
    <property type="match status" value="1"/>
</dbReference>
<keyword evidence="12" id="KW-0456">Lyase</keyword>
<keyword evidence="8" id="KW-0479">Metal-binding</keyword>
<dbReference type="PANTHER" id="PTHR43787">
    <property type="entry name" value="FEMO COFACTOR BIOSYNTHESIS PROTEIN NIFB-RELATED"/>
    <property type="match status" value="1"/>
</dbReference>
<dbReference type="GO" id="GO:0051539">
    <property type="term" value="F:4 iron, 4 sulfur cluster binding"/>
    <property type="evidence" value="ECO:0007669"/>
    <property type="project" value="UniProtKB-KW"/>
</dbReference>
<dbReference type="PROSITE" id="PS01305">
    <property type="entry name" value="MOAA_NIFB_PQQE"/>
    <property type="match status" value="1"/>
</dbReference>
<name>A0A2W5PLU7_VARPD</name>
<protein>
    <recommendedName>
        <fullName evidence="5">FeMo cofactor biosynthesis protein NifB</fullName>
    </recommendedName>
    <alternativeName>
        <fullName evidence="14">Nitrogenase cofactor maturase NifB</fullName>
    </alternativeName>
    <alternativeName>
        <fullName evidence="13">Radical SAM assemblase NifB</fullName>
    </alternativeName>
</protein>
<proteinExistence type="inferred from homology"/>
<evidence type="ECO:0000256" key="10">
    <source>
        <dbReference type="ARBA" id="ARBA00023014"/>
    </source>
</evidence>
<dbReference type="PROSITE" id="PS51918">
    <property type="entry name" value="RADICAL_SAM"/>
    <property type="match status" value="1"/>
</dbReference>
<sequence>MQATEQASSMPSMTYVGIGQIKPLGAKLDLPDAGGGCGSHGGEGKASCGSSGGPDDMPQEIWDKVKNHPCYSEEAHHHYARMHVAVAPACNIQCNYCNRKYDCSNESRPGVVSQKLTPEQAVKKVVAVASEIPQMTVLGVAGPGDSLANPKKTFDTFRMLQEQAPDIKLCISTNGLALPELVDEICQYNIDHVTITINMVDPAVGEKIYPWIFWQHKRVTGYEAAKILHEQQMKGLEMLTARGVLTKINSVLIPGINDEHLIEVNREVKKRGAFLHNIMPLISEAEHGTVFGLTGQRGPTAQELKAVQDACMGGANLMRHCRQCRADAVGLLGEDRSEEFTLDKIEQMEVVYDLDRRRAYQDRVEAERQAQHDAKQEALAQAAAIDVADDLKVLVAVATKGGGRVNEHFGHVTEFQIFEVSRSEALFVGHRRVDLYCQGGFGDDEQLPSVVKAINDCHAVLVAKIGACPRDELAAAGIEPVDQHVGEFIEKAALAWFNDYRGRIASGAVVHRDRGDAAIRQGAYTGGVAEAA</sequence>
<dbReference type="EMBL" id="QFPP01000424">
    <property type="protein sequence ID" value="PZQ66396.1"/>
    <property type="molecule type" value="Genomic_DNA"/>
</dbReference>
<dbReference type="GO" id="GO:0046872">
    <property type="term" value="F:metal ion binding"/>
    <property type="evidence" value="ECO:0007669"/>
    <property type="project" value="UniProtKB-KW"/>
</dbReference>
<evidence type="ECO:0000256" key="8">
    <source>
        <dbReference type="ARBA" id="ARBA00022723"/>
    </source>
</evidence>
<feature type="domain" description="Radical SAM core" evidence="16">
    <location>
        <begin position="76"/>
        <end position="327"/>
    </location>
</feature>
<dbReference type="InterPro" id="IPR000385">
    <property type="entry name" value="MoaA_NifB_PqqE_Fe-S-bd_CS"/>
</dbReference>
<evidence type="ECO:0000256" key="11">
    <source>
        <dbReference type="ARBA" id="ARBA00023231"/>
    </source>
</evidence>
<evidence type="ECO:0000256" key="1">
    <source>
        <dbReference type="ARBA" id="ARBA00001966"/>
    </source>
</evidence>
<comment type="similarity">
    <text evidence="4">Belongs to the radical SAM superfamily. NifB family.</text>
</comment>
<evidence type="ECO:0000256" key="3">
    <source>
        <dbReference type="ARBA" id="ARBA00005155"/>
    </source>
</evidence>
<dbReference type="SFLD" id="SFLDG01067">
    <property type="entry name" value="SPASM/twitch_domain_containing"/>
    <property type="match status" value="1"/>
</dbReference>
<evidence type="ECO:0000256" key="12">
    <source>
        <dbReference type="ARBA" id="ARBA00023239"/>
    </source>
</evidence>
<comment type="pathway">
    <text evidence="3">Cofactor biosynthesis; Fe-Mo cofactor biosynthesis.</text>
</comment>
<dbReference type="InterPro" id="IPR007197">
    <property type="entry name" value="rSAM"/>
</dbReference>
<dbReference type="Gene3D" id="3.30.420.130">
    <property type="entry name" value="Dinitrogenase iron-molybdenum cofactor biosynthesis domain"/>
    <property type="match status" value="1"/>
</dbReference>
<accession>A0A2W5PLU7</accession>
<evidence type="ECO:0000256" key="4">
    <source>
        <dbReference type="ARBA" id="ARBA00006804"/>
    </source>
</evidence>
<evidence type="ECO:0000256" key="15">
    <source>
        <dbReference type="SAM" id="MobiDB-lite"/>
    </source>
</evidence>
<dbReference type="UniPathway" id="UPA00782"/>